<sequence length="227" mass="23943">MYIPYDAVQSTAQGYGGGRRWQDCRSEASTPGEDRKQAAQPRPLRPACHLAYCPGEKQAGSIVPRKPSPACTLLQQVGPPGQREAAPRRCTAPETSQKLSQSGSVVPGGAYVASSLQAASCPDQSSAAPRYRTILRLLSTPSAWPAIVGPHPNIPSRDGHLADPRPDQAETCSSGVARAQRQVGGKEEAGRAGQGQGEDGVPTPPEHVRKGQVRRRLDVSATNEAAP</sequence>
<feature type="compositionally biased region" description="Basic and acidic residues" evidence="1">
    <location>
        <begin position="20"/>
        <end position="37"/>
    </location>
</feature>
<feature type="region of interest" description="Disordered" evidence="1">
    <location>
        <begin position="1"/>
        <end position="43"/>
    </location>
</feature>
<name>A0A5C3F150_9BASI</name>
<evidence type="ECO:0000313" key="3">
    <source>
        <dbReference type="Proteomes" id="UP000323386"/>
    </source>
</evidence>
<dbReference type="Proteomes" id="UP000323386">
    <property type="component" value="Unassembled WGS sequence"/>
</dbReference>
<evidence type="ECO:0000256" key="1">
    <source>
        <dbReference type="SAM" id="MobiDB-lite"/>
    </source>
</evidence>
<feature type="compositionally biased region" description="Polar residues" evidence="1">
    <location>
        <begin position="93"/>
        <end position="104"/>
    </location>
</feature>
<proteinExistence type="predicted"/>
<reference evidence="2 3" key="1">
    <citation type="submission" date="2018-03" db="EMBL/GenBank/DDBJ databases">
        <authorList>
            <person name="Guldener U."/>
        </authorList>
    </citation>
    <scope>NUCLEOTIDE SEQUENCE [LARGE SCALE GENOMIC DNA]</scope>
    <source>
        <strain evidence="2 3">DAOM196992</strain>
    </source>
</reference>
<feature type="region of interest" description="Disordered" evidence="1">
    <location>
        <begin position="143"/>
        <end position="227"/>
    </location>
</feature>
<organism evidence="2 3">
    <name type="scientific">Pseudozyma flocculosa</name>
    <dbReference type="NCBI Taxonomy" id="84751"/>
    <lineage>
        <taxon>Eukaryota</taxon>
        <taxon>Fungi</taxon>
        <taxon>Dikarya</taxon>
        <taxon>Basidiomycota</taxon>
        <taxon>Ustilaginomycotina</taxon>
        <taxon>Ustilaginomycetes</taxon>
        <taxon>Ustilaginales</taxon>
        <taxon>Ustilaginaceae</taxon>
        <taxon>Pseudozyma</taxon>
    </lineage>
</organism>
<feature type="compositionally biased region" description="Basic and acidic residues" evidence="1">
    <location>
        <begin position="157"/>
        <end position="168"/>
    </location>
</feature>
<protein>
    <submittedName>
        <fullName evidence="2">Uncharacterized protein</fullName>
    </submittedName>
</protein>
<dbReference type="AlphaFoldDB" id="A0A5C3F150"/>
<accession>A0A5C3F150</accession>
<feature type="region of interest" description="Disordered" evidence="1">
    <location>
        <begin position="77"/>
        <end position="105"/>
    </location>
</feature>
<evidence type="ECO:0000313" key="2">
    <source>
        <dbReference type="EMBL" id="SPO38148.1"/>
    </source>
</evidence>
<keyword evidence="3" id="KW-1185">Reference proteome</keyword>
<gene>
    <name evidence="2" type="ORF">PSFLO_03625</name>
</gene>
<dbReference type="EMBL" id="OOIP01000009">
    <property type="protein sequence ID" value="SPO38148.1"/>
    <property type="molecule type" value="Genomic_DNA"/>
</dbReference>